<proteinExistence type="predicted"/>
<reference evidence="1 2" key="1">
    <citation type="submission" date="2019-02" db="EMBL/GenBank/DDBJ databases">
        <title>Genome sequencing of the rare red list fungi Dentipellis fragilis.</title>
        <authorList>
            <person name="Buettner E."/>
            <person name="Kellner H."/>
        </authorList>
    </citation>
    <scope>NUCLEOTIDE SEQUENCE [LARGE SCALE GENOMIC DNA]</scope>
    <source>
        <strain evidence="1 2">DSM 105465</strain>
    </source>
</reference>
<dbReference type="EMBL" id="SEOQ01000410">
    <property type="protein sequence ID" value="TFY63553.1"/>
    <property type="molecule type" value="Genomic_DNA"/>
</dbReference>
<accession>A0A4Y9YPC7</accession>
<sequence length="289" mass="33392">MQPESCEPTTNTTCLCGSVPIVFKMDEMGHRIPDLGVSPTGLREIKENVRKWEEIYFKGSEPLEALNIMQKFYPEVPQHEPPLMWFGFAVNWEHFVAYARRHNIELPDETNVRQGELLSAAVYDAIPHMQELLSMPKLTIQQIYYKEAACVITLNSNYDWFEWLGKESVRDQALKKLQEELGISGPLKWYYDEDNGLLDAVHLLQRSHAANISMPSVNHQFRSPFAKRTPTNKRLSCFLFPLDPTPFLRARVRTHACELDHDVRIGTLNLRADKLPPERDIDSEDEHST</sequence>
<keyword evidence="2" id="KW-1185">Reference proteome</keyword>
<evidence type="ECO:0000313" key="1">
    <source>
        <dbReference type="EMBL" id="TFY63553.1"/>
    </source>
</evidence>
<name>A0A4Y9YPC7_9AGAM</name>
<organism evidence="1 2">
    <name type="scientific">Dentipellis fragilis</name>
    <dbReference type="NCBI Taxonomy" id="205917"/>
    <lineage>
        <taxon>Eukaryota</taxon>
        <taxon>Fungi</taxon>
        <taxon>Dikarya</taxon>
        <taxon>Basidiomycota</taxon>
        <taxon>Agaricomycotina</taxon>
        <taxon>Agaricomycetes</taxon>
        <taxon>Russulales</taxon>
        <taxon>Hericiaceae</taxon>
        <taxon>Dentipellis</taxon>
    </lineage>
</organism>
<gene>
    <name evidence="1" type="ORF">EVG20_g6261</name>
</gene>
<protein>
    <submittedName>
        <fullName evidence="1">Uncharacterized protein</fullName>
    </submittedName>
</protein>
<evidence type="ECO:0000313" key="2">
    <source>
        <dbReference type="Proteomes" id="UP000298327"/>
    </source>
</evidence>
<dbReference type="Proteomes" id="UP000298327">
    <property type="component" value="Unassembled WGS sequence"/>
</dbReference>
<dbReference type="OrthoDB" id="3266090at2759"/>
<dbReference type="AlphaFoldDB" id="A0A4Y9YPC7"/>
<comment type="caution">
    <text evidence="1">The sequence shown here is derived from an EMBL/GenBank/DDBJ whole genome shotgun (WGS) entry which is preliminary data.</text>
</comment>